<gene>
    <name evidence="1" type="ORF">GCM10010448_34360</name>
</gene>
<evidence type="ECO:0000313" key="2">
    <source>
        <dbReference type="Proteomes" id="UP001501532"/>
    </source>
</evidence>
<name>A0ABP6LK76_9ACTN</name>
<reference evidence="2" key="1">
    <citation type="journal article" date="2019" name="Int. J. Syst. Evol. Microbiol.">
        <title>The Global Catalogue of Microorganisms (GCM) 10K type strain sequencing project: providing services to taxonomists for standard genome sequencing and annotation.</title>
        <authorList>
            <consortium name="The Broad Institute Genomics Platform"/>
            <consortium name="The Broad Institute Genome Sequencing Center for Infectious Disease"/>
            <person name="Wu L."/>
            <person name="Ma J."/>
        </authorList>
    </citation>
    <scope>NUCLEOTIDE SEQUENCE [LARGE SCALE GENOMIC DNA]</scope>
    <source>
        <strain evidence="2">JCM 9091</strain>
    </source>
</reference>
<protein>
    <submittedName>
        <fullName evidence="1">Uncharacterized protein</fullName>
    </submittedName>
</protein>
<dbReference type="EMBL" id="BAAAUF010000024">
    <property type="protein sequence ID" value="GAA3048376.1"/>
    <property type="molecule type" value="Genomic_DNA"/>
</dbReference>
<dbReference type="RefSeq" id="WP_234519706.1">
    <property type="nucleotide sequence ID" value="NZ_BAAAUF010000024.1"/>
</dbReference>
<sequence>MTDHYLFAEINVEWPDPTTYEDMARAWLDGGFATLAGSHRQALEEGPKLPAEAIRRSMPCGPPHTAWGFVSIARHDGRQLRSSSRVISARSMSWFLRQLADPPRTATIGLSVLDERGYPGRSPLRITVDRPEARDWPEAIDWAVLSCRIPEGDLLDPPTAGGSAPLSAWHQ</sequence>
<dbReference type="Proteomes" id="UP001501532">
    <property type="component" value="Unassembled WGS sequence"/>
</dbReference>
<evidence type="ECO:0000313" key="1">
    <source>
        <dbReference type="EMBL" id="GAA3048376.1"/>
    </source>
</evidence>
<accession>A0ABP6LK76</accession>
<proteinExistence type="predicted"/>
<organism evidence="1 2">
    <name type="scientific">Streptomyces glomeratus</name>
    <dbReference type="NCBI Taxonomy" id="284452"/>
    <lineage>
        <taxon>Bacteria</taxon>
        <taxon>Bacillati</taxon>
        <taxon>Actinomycetota</taxon>
        <taxon>Actinomycetes</taxon>
        <taxon>Kitasatosporales</taxon>
        <taxon>Streptomycetaceae</taxon>
        <taxon>Streptomyces</taxon>
    </lineage>
</organism>
<comment type="caution">
    <text evidence="1">The sequence shown here is derived from an EMBL/GenBank/DDBJ whole genome shotgun (WGS) entry which is preliminary data.</text>
</comment>
<keyword evidence="2" id="KW-1185">Reference proteome</keyword>